<keyword evidence="3" id="KW-1185">Reference proteome</keyword>
<feature type="transmembrane region" description="Helical" evidence="1">
    <location>
        <begin position="12"/>
        <end position="37"/>
    </location>
</feature>
<protein>
    <recommendedName>
        <fullName evidence="4">Transmembrane protein</fullName>
    </recommendedName>
</protein>
<sequence length="130" mass="14468">MFTLSPLTCSLVSALLFASSLLLLLLLLLLPPLFLALLRYATRLCFCSFFFALVIPSFSFFPPQPLPAHNGGDGASGLSSRTLMRTLSVLYISFPTLPFPKSHNKSFVITPLLFQLKKKNNLFKRKAKES</sequence>
<dbReference type="RefSeq" id="XP_007703411.1">
    <property type="nucleotide sequence ID" value="XM_007705221.1"/>
</dbReference>
<dbReference type="HOGENOM" id="CLU_1937984_0_0_1"/>
<reference evidence="2 3" key="1">
    <citation type="journal article" date="2012" name="PLoS Pathog.">
        <title>Diverse lifestyles and strategies of plant pathogenesis encoded in the genomes of eighteen Dothideomycetes fungi.</title>
        <authorList>
            <person name="Ohm R.A."/>
            <person name="Feau N."/>
            <person name="Henrissat B."/>
            <person name="Schoch C.L."/>
            <person name="Horwitz B.A."/>
            <person name="Barry K.W."/>
            <person name="Condon B.J."/>
            <person name="Copeland A.C."/>
            <person name="Dhillon B."/>
            <person name="Glaser F."/>
            <person name="Hesse C.N."/>
            <person name="Kosti I."/>
            <person name="LaButti K."/>
            <person name="Lindquist E.A."/>
            <person name="Lucas S."/>
            <person name="Salamov A.A."/>
            <person name="Bradshaw R.E."/>
            <person name="Ciuffetti L."/>
            <person name="Hamelin R.C."/>
            <person name="Kema G.H.J."/>
            <person name="Lawrence C."/>
            <person name="Scott J.A."/>
            <person name="Spatafora J.W."/>
            <person name="Turgeon B.G."/>
            <person name="de Wit P.J.G.M."/>
            <person name="Zhong S."/>
            <person name="Goodwin S.B."/>
            <person name="Grigoriev I.V."/>
        </authorList>
    </citation>
    <scope>NUCLEOTIDE SEQUENCE [LARGE SCALE GENOMIC DNA]</scope>
    <source>
        <strain evidence="3">ND90Pr / ATCC 201652</strain>
    </source>
</reference>
<gene>
    <name evidence="2" type="ORF">COCSADRAFT_239131</name>
</gene>
<keyword evidence="1" id="KW-0812">Transmembrane</keyword>
<evidence type="ECO:0008006" key="4">
    <source>
        <dbReference type="Google" id="ProtNLM"/>
    </source>
</evidence>
<keyword evidence="1" id="KW-0472">Membrane</keyword>
<dbReference type="KEGG" id="bsc:COCSADRAFT_239131"/>
<proteinExistence type="predicted"/>
<dbReference type="Proteomes" id="UP000016934">
    <property type="component" value="Unassembled WGS sequence"/>
</dbReference>
<name>M2R1F0_COCSN</name>
<dbReference type="AlphaFoldDB" id="M2R1F0"/>
<dbReference type="GeneID" id="19134954"/>
<dbReference type="EMBL" id="KB445649">
    <property type="protein sequence ID" value="EMD61084.1"/>
    <property type="molecule type" value="Genomic_DNA"/>
</dbReference>
<accession>M2R1F0</accession>
<evidence type="ECO:0000313" key="2">
    <source>
        <dbReference type="EMBL" id="EMD61084.1"/>
    </source>
</evidence>
<keyword evidence="1" id="KW-1133">Transmembrane helix</keyword>
<evidence type="ECO:0000256" key="1">
    <source>
        <dbReference type="SAM" id="Phobius"/>
    </source>
</evidence>
<evidence type="ECO:0000313" key="3">
    <source>
        <dbReference type="Proteomes" id="UP000016934"/>
    </source>
</evidence>
<feature type="transmembrane region" description="Helical" evidence="1">
    <location>
        <begin position="44"/>
        <end position="62"/>
    </location>
</feature>
<reference evidence="3" key="2">
    <citation type="journal article" date="2013" name="PLoS Genet.">
        <title>Comparative genome structure, secondary metabolite, and effector coding capacity across Cochliobolus pathogens.</title>
        <authorList>
            <person name="Condon B.J."/>
            <person name="Leng Y."/>
            <person name="Wu D."/>
            <person name="Bushley K.E."/>
            <person name="Ohm R.A."/>
            <person name="Otillar R."/>
            <person name="Martin J."/>
            <person name="Schackwitz W."/>
            <person name="Grimwood J."/>
            <person name="MohdZainudin N."/>
            <person name="Xue C."/>
            <person name="Wang R."/>
            <person name="Manning V.A."/>
            <person name="Dhillon B."/>
            <person name="Tu Z.J."/>
            <person name="Steffenson B.J."/>
            <person name="Salamov A."/>
            <person name="Sun H."/>
            <person name="Lowry S."/>
            <person name="LaButti K."/>
            <person name="Han J."/>
            <person name="Copeland A."/>
            <person name="Lindquist E."/>
            <person name="Barry K."/>
            <person name="Schmutz J."/>
            <person name="Baker S.E."/>
            <person name="Ciuffetti L.M."/>
            <person name="Grigoriev I.V."/>
            <person name="Zhong S."/>
            <person name="Turgeon B.G."/>
        </authorList>
    </citation>
    <scope>NUCLEOTIDE SEQUENCE [LARGE SCALE GENOMIC DNA]</scope>
    <source>
        <strain evidence="3">ND90Pr / ATCC 201652</strain>
    </source>
</reference>
<organism evidence="2 3">
    <name type="scientific">Cochliobolus sativus (strain ND90Pr / ATCC 201652)</name>
    <name type="common">Common root rot and spot blotch fungus</name>
    <name type="synonym">Bipolaris sorokiniana</name>
    <dbReference type="NCBI Taxonomy" id="665912"/>
    <lineage>
        <taxon>Eukaryota</taxon>
        <taxon>Fungi</taxon>
        <taxon>Dikarya</taxon>
        <taxon>Ascomycota</taxon>
        <taxon>Pezizomycotina</taxon>
        <taxon>Dothideomycetes</taxon>
        <taxon>Pleosporomycetidae</taxon>
        <taxon>Pleosporales</taxon>
        <taxon>Pleosporineae</taxon>
        <taxon>Pleosporaceae</taxon>
        <taxon>Bipolaris</taxon>
    </lineage>
</organism>